<keyword evidence="5" id="KW-0812">Transmembrane</keyword>
<accession>A0A383S719</accession>
<keyword evidence="2 4" id="KW-0238">DNA-binding</keyword>
<dbReference type="FunFam" id="1.10.10.60:FF:000141">
    <property type="entry name" value="TetR family transcriptional regulator"/>
    <property type="match status" value="1"/>
</dbReference>
<evidence type="ECO:0000256" key="3">
    <source>
        <dbReference type="ARBA" id="ARBA00023163"/>
    </source>
</evidence>
<dbReference type="InterPro" id="IPR009057">
    <property type="entry name" value="Homeodomain-like_sf"/>
</dbReference>
<dbReference type="GO" id="GO:0000976">
    <property type="term" value="F:transcription cis-regulatory region binding"/>
    <property type="evidence" value="ECO:0007669"/>
    <property type="project" value="TreeGrafter"/>
</dbReference>
<evidence type="ECO:0000259" key="6">
    <source>
        <dbReference type="PROSITE" id="PS50977"/>
    </source>
</evidence>
<dbReference type="Pfam" id="PF19344">
    <property type="entry name" value="TetR_C_32"/>
    <property type="match status" value="1"/>
</dbReference>
<feature type="DNA-binding region" description="H-T-H motif" evidence="4">
    <location>
        <begin position="38"/>
        <end position="57"/>
    </location>
</feature>
<dbReference type="PROSITE" id="PS01081">
    <property type="entry name" value="HTH_TETR_1"/>
    <property type="match status" value="1"/>
</dbReference>
<reference evidence="9" key="2">
    <citation type="submission" date="2018-08" db="EMBL/GenBank/DDBJ databases">
        <authorList>
            <person name="Hornung B."/>
        </authorList>
    </citation>
    <scope>NUCLEOTIDE SEQUENCE [LARGE SCALE GENOMIC DNA]</scope>
</reference>
<organism evidence="8 9">
    <name type="scientific">Propionibacterium australiense</name>
    <dbReference type="NCBI Taxonomy" id="119981"/>
    <lineage>
        <taxon>Bacteria</taxon>
        <taxon>Bacillati</taxon>
        <taxon>Actinomycetota</taxon>
        <taxon>Actinomycetes</taxon>
        <taxon>Propionibacteriales</taxon>
        <taxon>Propionibacteriaceae</taxon>
        <taxon>Propionibacterium</taxon>
    </lineage>
</organism>
<dbReference type="InterPro" id="IPR045823">
    <property type="entry name" value="TetR_C_32"/>
</dbReference>
<dbReference type="GO" id="GO:0003700">
    <property type="term" value="F:DNA-binding transcription factor activity"/>
    <property type="evidence" value="ECO:0007669"/>
    <property type="project" value="TreeGrafter"/>
</dbReference>
<keyword evidence="5" id="KW-0472">Membrane</keyword>
<evidence type="ECO:0000256" key="5">
    <source>
        <dbReference type="SAM" id="Phobius"/>
    </source>
</evidence>
<evidence type="ECO:0000313" key="9">
    <source>
        <dbReference type="Proteomes" id="UP000263928"/>
    </source>
</evidence>
<proteinExistence type="predicted"/>
<name>A0A383S719_9ACTN</name>
<keyword evidence="8" id="KW-0371">Homeobox</keyword>
<feature type="domain" description="HTH tetR-type" evidence="6">
    <location>
        <begin position="15"/>
        <end position="75"/>
    </location>
</feature>
<dbReference type="OrthoDB" id="70491at2"/>
<gene>
    <name evidence="7" type="ORF">D7U36_06895</name>
    <name evidence="8" type="ORF">PROPAUS_1758</name>
</gene>
<dbReference type="SUPFAM" id="SSF46689">
    <property type="entry name" value="Homeodomain-like"/>
    <property type="match status" value="1"/>
</dbReference>
<dbReference type="EMBL" id="RCIW01000009">
    <property type="protein sequence ID" value="RLP09897.1"/>
    <property type="molecule type" value="Genomic_DNA"/>
</dbReference>
<dbReference type="PANTHER" id="PTHR30055">
    <property type="entry name" value="HTH-TYPE TRANSCRIPTIONAL REGULATOR RUTR"/>
    <property type="match status" value="1"/>
</dbReference>
<dbReference type="Gene3D" id="1.10.357.10">
    <property type="entry name" value="Tetracycline Repressor, domain 2"/>
    <property type="match status" value="1"/>
</dbReference>
<reference evidence="8" key="1">
    <citation type="submission" date="2018-08" db="EMBL/GenBank/DDBJ databases">
        <authorList>
            <person name="Ferrada E.E."/>
            <person name="Latorre B.A."/>
        </authorList>
    </citation>
    <scope>NUCLEOTIDE SEQUENCE [LARGE SCALE GENOMIC DNA]</scope>
    <source>
        <strain evidence="8">Propionibacterium_australiense1</strain>
    </source>
</reference>
<dbReference type="InterPro" id="IPR036271">
    <property type="entry name" value="Tet_transcr_reg_TetR-rel_C_sf"/>
</dbReference>
<dbReference type="SUPFAM" id="SSF48498">
    <property type="entry name" value="Tetracyclin repressor-like, C-terminal domain"/>
    <property type="match status" value="1"/>
</dbReference>
<dbReference type="PANTHER" id="PTHR30055:SF227">
    <property type="entry name" value="TRANSCRIPTIONAL REGULATORY PROTEIN (PROBABLY TETR-FAMILY)-RELATED"/>
    <property type="match status" value="1"/>
</dbReference>
<evidence type="ECO:0000313" key="7">
    <source>
        <dbReference type="EMBL" id="RLP09897.1"/>
    </source>
</evidence>
<dbReference type="InterPro" id="IPR023772">
    <property type="entry name" value="DNA-bd_HTH_TetR-type_CS"/>
</dbReference>
<dbReference type="RefSeq" id="WP_119162143.1">
    <property type="nucleotide sequence ID" value="NZ_LR134442.1"/>
</dbReference>
<evidence type="ECO:0000313" key="10">
    <source>
        <dbReference type="Proteomes" id="UP000279336"/>
    </source>
</evidence>
<dbReference type="AlphaFoldDB" id="A0A383S719"/>
<dbReference type="GO" id="GO:0045892">
    <property type="term" value="P:negative regulation of DNA-templated transcription"/>
    <property type="evidence" value="ECO:0007669"/>
    <property type="project" value="UniProtKB-ARBA"/>
</dbReference>
<feature type="transmembrane region" description="Helical" evidence="5">
    <location>
        <begin position="154"/>
        <end position="176"/>
    </location>
</feature>
<protein>
    <submittedName>
        <fullName evidence="8">Homeobox domain-like</fullName>
    </submittedName>
    <submittedName>
        <fullName evidence="7">TetR family transcriptional regulator</fullName>
    </submittedName>
</protein>
<dbReference type="PRINTS" id="PR00455">
    <property type="entry name" value="HTHTETR"/>
</dbReference>
<evidence type="ECO:0000313" key="8">
    <source>
        <dbReference type="EMBL" id="SYZ33805.1"/>
    </source>
</evidence>
<dbReference type="Pfam" id="PF00440">
    <property type="entry name" value="TetR_N"/>
    <property type="match status" value="1"/>
</dbReference>
<evidence type="ECO:0000256" key="2">
    <source>
        <dbReference type="ARBA" id="ARBA00023125"/>
    </source>
</evidence>
<keyword evidence="3" id="KW-0804">Transcription</keyword>
<keyword evidence="1" id="KW-0805">Transcription regulation</keyword>
<dbReference type="Proteomes" id="UP000279336">
    <property type="component" value="Unassembled WGS sequence"/>
</dbReference>
<dbReference type="InterPro" id="IPR001647">
    <property type="entry name" value="HTH_TetR"/>
</dbReference>
<sequence length="215" mass="23675">MSQPGNRKRTRMSSSERHEQLLQVARALFAERGFDGTSVEEIASHAGVSKPVVYEHFGSKESLYAVVTDRELRTLDDAIMTAIAKPSTSYREVIERGTIALLSYIDERPEGFRIISRDSPVGSTSGSFALILDHIADKVEDLLRPPLMRRGYDPALAGVYAHGLVGMVGSAGLAWVDRREPDKDRVAAELVNLAWNGLTSMEHAPKLISRPDEAD</sequence>
<keyword evidence="5" id="KW-1133">Transmembrane helix</keyword>
<evidence type="ECO:0000256" key="4">
    <source>
        <dbReference type="PROSITE-ProRule" id="PRU00335"/>
    </source>
</evidence>
<dbReference type="EMBL" id="UNQJ01000013">
    <property type="protein sequence ID" value="SYZ33805.1"/>
    <property type="molecule type" value="Genomic_DNA"/>
</dbReference>
<reference evidence="7 10" key="3">
    <citation type="submission" date="2018-10" db="EMBL/GenBank/DDBJ databases">
        <title>Propionibacterium australiense Genome Sequencing and Assembly.</title>
        <authorList>
            <person name="Bernier A.-M."/>
            <person name="Bernard K."/>
        </authorList>
    </citation>
    <scope>NUCLEOTIDE SEQUENCE [LARGE SCALE GENOMIC DNA]</scope>
    <source>
        <strain evidence="7 10">NML98A078</strain>
    </source>
</reference>
<dbReference type="PROSITE" id="PS50977">
    <property type="entry name" value="HTH_TETR_2"/>
    <property type="match status" value="1"/>
</dbReference>
<keyword evidence="9" id="KW-1185">Reference proteome</keyword>
<dbReference type="InterPro" id="IPR050109">
    <property type="entry name" value="HTH-type_TetR-like_transc_reg"/>
</dbReference>
<dbReference type="Proteomes" id="UP000263928">
    <property type="component" value="Unassembled WGS sequence"/>
</dbReference>
<evidence type="ECO:0000256" key="1">
    <source>
        <dbReference type="ARBA" id="ARBA00023015"/>
    </source>
</evidence>